<keyword evidence="3" id="KW-1185">Reference proteome</keyword>
<protein>
    <submittedName>
        <fullName evidence="2">Uncharacterized protein</fullName>
    </submittedName>
</protein>
<feature type="compositionally biased region" description="Basic and acidic residues" evidence="1">
    <location>
        <begin position="166"/>
        <end position="175"/>
    </location>
</feature>
<evidence type="ECO:0000313" key="2">
    <source>
        <dbReference type="EMBL" id="UYM14526.1"/>
    </source>
</evidence>
<organism evidence="2 3">
    <name type="scientific">Endozoicomonas euniceicola</name>
    <dbReference type="NCBI Taxonomy" id="1234143"/>
    <lineage>
        <taxon>Bacteria</taxon>
        <taxon>Pseudomonadati</taxon>
        <taxon>Pseudomonadota</taxon>
        <taxon>Gammaproteobacteria</taxon>
        <taxon>Oceanospirillales</taxon>
        <taxon>Endozoicomonadaceae</taxon>
        <taxon>Endozoicomonas</taxon>
    </lineage>
</organism>
<name>A0ABY6GP46_9GAMM</name>
<feature type="region of interest" description="Disordered" evidence="1">
    <location>
        <begin position="120"/>
        <end position="175"/>
    </location>
</feature>
<sequence length="334" mass="37855">MITFQNASRARAGLTTVFDDSSALRVTRLMFFKWLLLLPAAAKPQEILWSKPGLGLYEPNHYLPFYTQQEWSFNKLSTIEIATESISTNYEIDRSVYKLVLICTEDINRLIVVYPVGSTSNNKGHSGCSSSSNTQPGKPSRTLSHSYSPSASSLGGNNGEDPPEQPYRKKLPDDYQADARGKVGARKYHLVTEEKARELGYSFSSEADTTTRAGTWVLPEEFHELFHENLPGMSLDELYELHENRRQQLLEELKKLLNDPSIQSIPGLTDEMMRSDNDIRMPSCQKPEDPGYYLFRLQLRGSVISSHFDEKTYTLQHDGKWCALNPESNQSSND</sequence>
<reference evidence="2" key="1">
    <citation type="submission" date="2022-10" db="EMBL/GenBank/DDBJ databases">
        <title>Completed Genome Sequence of two octocoral isolated bacterium, Endozoicomonas euniceicola EF212T and Endozoicomonas gorgoniicola PS125T.</title>
        <authorList>
            <person name="Chiou Y.-J."/>
            <person name="Chen Y.-H."/>
        </authorList>
    </citation>
    <scope>NUCLEOTIDE SEQUENCE</scope>
    <source>
        <strain evidence="2">EF212</strain>
    </source>
</reference>
<gene>
    <name evidence="2" type="ORF">NX720_16705</name>
</gene>
<dbReference type="RefSeq" id="WP_262596050.1">
    <property type="nucleotide sequence ID" value="NZ_CP103300.1"/>
</dbReference>
<feature type="compositionally biased region" description="Polar residues" evidence="1">
    <location>
        <begin position="120"/>
        <end position="143"/>
    </location>
</feature>
<proteinExistence type="predicted"/>
<dbReference type="Proteomes" id="UP001163255">
    <property type="component" value="Chromosome"/>
</dbReference>
<dbReference type="EMBL" id="CP103300">
    <property type="protein sequence ID" value="UYM14526.1"/>
    <property type="molecule type" value="Genomic_DNA"/>
</dbReference>
<feature type="compositionally biased region" description="Low complexity" evidence="1">
    <location>
        <begin position="144"/>
        <end position="153"/>
    </location>
</feature>
<accession>A0ABY6GP46</accession>
<evidence type="ECO:0000313" key="3">
    <source>
        <dbReference type="Proteomes" id="UP001163255"/>
    </source>
</evidence>
<evidence type="ECO:0000256" key="1">
    <source>
        <dbReference type="SAM" id="MobiDB-lite"/>
    </source>
</evidence>